<dbReference type="AlphaFoldDB" id="A0AAV8DLQ2"/>
<dbReference type="EMBL" id="JAMFTS010000003">
    <property type="protein sequence ID" value="KAJ4770353.1"/>
    <property type="molecule type" value="Genomic_DNA"/>
</dbReference>
<sequence length="367" mass="42744">MTGDVRIDGNISTVYFVPPPNTFVPKQQEWTFSPQSCRIIQTKNVAVKHLHNLQDVPTCTIKSNVPVMVFSLGGLVGNIWHDFSDVIIPLFLASKPLNGEVQFLIRDFFPWFVEKYSLILKDLSNYDIVNFDKDKEVRCYGRATVGLLNHGDLGIHPDRAFDRFDLFRFRIYMREIYSLPPFWVDLPYKVDPRPSKKPRLMLVLRAGIRKFLNAEEVQEMIKKNGFELVVVEPNKNVNLTEFSKLVDSCDVLMGVHGAALTNFFFLRTNAIMIQIIPYGHIDNFAFWYYGSQALEMKLRKIDYTIIPEESSLLEKYGWDHPVIKDPDSVNARGFEDRMKYYWYEQDIRLNVTRFVPVLVKALQLLKQ</sequence>
<name>A0AAV8DLQ2_9POAL</name>
<comment type="subcellular location">
    <subcellularLocation>
        <location evidence="1">Golgi apparatus membrane</location>
        <topology evidence="1">Single-pass type II membrane protein</topology>
    </subcellularLocation>
</comment>
<dbReference type="GO" id="GO:0016763">
    <property type="term" value="F:pentosyltransferase activity"/>
    <property type="evidence" value="ECO:0007669"/>
    <property type="project" value="UniProtKB-ARBA"/>
</dbReference>
<keyword evidence="8" id="KW-1185">Reference proteome</keyword>
<dbReference type="PANTHER" id="PTHR20961">
    <property type="entry name" value="GLYCOSYLTRANSFERASE"/>
    <property type="match status" value="1"/>
</dbReference>
<comment type="pathway">
    <text evidence="2">Glycan metabolism.</text>
</comment>
<dbReference type="Pfam" id="PF04577">
    <property type="entry name" value="Glyco_transf_61"/>
    <property type="match status" value="1"/>
</dbReference>
<keyword evidence="5" id="KW-0325">Glycoprotein</keyword>
<evidence type="ECO:0000256" key="3">
    <source>
        <dbReference type="ARBA" id="ARBA00022676"/>
    </source>
</evidence>
<evidence type="ECO:0000259" key="6">
    <source>
        <dbReference type="Pfam" id="PF04577"/>
    </source>
</evidence>
<evidence type="ECO:0000256" key="1">
    <source>
        <dbReference type="ARBA" id="ARBA00004323"/>
    </source>
</evidence>
<evidence type="ECO:0000256" key="4">
    <source>
        <dbReference type="ARBA" id="ARBA00022679"/>
    </source>
</evidence>
<feature type="domain" description="Glycosyltransferase 61 catalytic" evidence="6">
    <location>
        <begin position="188"/>
        <end position="273"/>
    </location>
</feature>
<evidence type="ECO:0000313" key="7">
    <source>
        <dbReference type="EMBL" id="KAJ4770353.1"/>
    </source>
</evidence>
<dbReference type="PANTHER" id="PTHR20961:SF23">
    <property type="entry name" value="OS06G0475400 PROTEIN"/>
    <property type="match status" value="1"/>
</dbReference>
<gene>
    <name evidence="7" type="ORF">LUZ62_054610</name>
</gene>
<dbReference type="Proteomes" id="UP001140206">
    <property type="component" value="Chromosome 3"/>
</dbReference>
<proteinExistence type="predicted"/>
<comment type="caution">
    <text evidence="7">The sequence shown here is derived from an EMBL/GenBank/DDBJ whole genome shotgun (WGS) entry which is preliminary data.</text>
</comment>
<dbReference type="GO" id="GO:0000139">
    <property type="term" value="C:Golgi membrane"/>
    <property type="evidence" value="ECO:0007669"/>
    <property type="project" value="UniProtKB-SubCell"/>
</dbReference>
<keyword evidence="3" id="KW-0328">Glycosyltransferase</keyword>
<keyword evidence="4" id="KW-0808">Transferase</keyword>
<organism evidence="7 8">
    <name type="scientific">Rhynchospora pubera</name>
    <dbReference type="NCBI Taxonomy" id="906938"/>
    <lineage>
        <taxon>Eukaryota</taxon>
        <taxon>Viridiplantae</taxon>
        <taxon>Streptophyta</taxon>
        <taxon>Embryophyta</taxon>
        <taxon>Tracheophyta</taxon>
        <taxon>Spermatophyta</taxon>
        <taxon>Magnoliopsida</taxon>
        <taxon>Liliopsida</taxon>
        <taxon>Poales</taxon>
        <taxon>Cyperaceae</taxon>
        <taxon>Cyperoideae</taxon>
        <taxon>Rhynchosporeae</taxon>
        <taxon>Rhynchospora</taxon>
    </lineage>
</organism>
<evidence type="ECO:0000256" key="5">
    <source>
        <dbReference type="ARBA" id="ARBA00023180"/>
    </source>
</evidence>
<dbReference type="InterPro" id="IPR049625">
    <property type="entry name" value="Glyco_transf_61_cat"/>
</dbReference>
<evidence type="ECO:0000313" key="8">
    <source>
        <dbReference type="Proteomes" id="UP001140206"/>
    </source>
</evidence>
<reference evidence="7" key="1">
    <citation type="submission" date="2022-08" db="EMBL/GenBank/DDBJ databases">
        <authorList>
            <person name="Marques A."/>
        </authorList>
    </citation>
    <scope>NUCLEOTIDE SEQUENCE</scope>
    <source>
        <strain evidence="7">RhyPub2mFocal</strain>
        <tissue evidence="7">Leaves</tissue>
    </source>
</reference>
<protein>
    <submittedName>
        <fullName evidence="7">Glycosyltransferase family 61 protein</fullName>
    </submittedName>
</protein>
<evidence type="ECO:0000256" key="2">
    <source>
        <dbReference type="ARBA" id="ARBA00004881"/>
    </source>
</evidence>
<accession>A0AAV8DLQ2</accession>
<dbReference type="InterPro" id="IPR007657">
    <property type="entry name" value="Glycosyltransferase_61"/>
</dbReference>